<reference evidence="1 2" key="1">
    <citation type="submission" date="2016-12" db="EMBL/GenBank/DDBJ databases">
        <title>Providencia rettgeri phage vB-PreS_PR1 - a deep-branching member of the T5-like siphoviruses.</title>
        <authorList>
            <person name="Oliveira H."/>
            <person name="Pinto G."/>
            <person name="Hendrix H."/>
            <person name="Noben J.-P."/>
            <person name="Gawor J."/>
            <person name="Lobocka M."/>
            <person name="Lavigne R."/>
            <person name="Azeredo J."/>
        </authorList>
    </citation>
    <scope>NUCLEOTIDE SEQUENCE [LARGE SCALE GENOMIC DNA]</scope>
</reference>
<evidence type="ECO:0000313" key="1">
    <source>
        <dbReference type="EMBL" id="AQT25320.1"/>
    </source>
</evidence>
<dbReference type="Pfam" id="PF23804">
    <property type="entry name" value="DUF7179"/>
    <property type="match status" value="1"/>
</dbReference>
<dbReference type="Proteomes" id="UP000222417">
    <property type="component" value="Segment"/>
</dbReference>
<sequence>MATVPNHMQELNLTKAQMVNTLLILTGLDDHLAKQFDKMSIEALNALYGSLSNMAMQCDKARKAERNQSELLKVEEARNRALSRDLRKAENKLKEKR</sequence>
<evidence type="ECO:0000313" key="2">
    <source>
        <dbReference type="Proteomes" id="UP000222417"/>
    </source>
</evidence>
<organism evidence="1 2">
    <name type="scientific">Providencia phage vB_PreS_PR1</name>
    <dbReference type="NCBI Taxonomy" id="1931407"/>
    <lineage>
        <taxon>Viruses</taxon>
        <taxon>Duplodnaviria</taxon>
        <taxon>Heunggongvirae</taxon>
        <taxon>Uroviricota</taxon>
        <taxon>Caudoviricetes</taxon>
        <taxon>Demerecviridae</taxon>
        <taxon>Priunavirus</taxon>
        <taxon>Priunavirus PR1</taxon>
    </lineage>
</organism>
<accession>A0A1S6KV58</accession>
<gene>
    <name evidence="1" type="ORF">PR1_39</name>
</gene>
<name>A0A1S6KV58_9CAUD</name>
<proteinExistence type="predicted"/>
<keyword evidence="2" id="KW-1185">Reference proteome</keyword>
<dbReference type="EMBL" id="KY363465">
    <property type="protein sequence ID" value="AQT25320.1"/>
    <property type="molecule type" value="Genomic_DNA"/>
</dbReference>
<dbReference type="InterPro" id="IPR055603">
    <property type="entry name" value="DUF7179"/>
</dbReference>
<protein>
    <submittedName>
        <fullName evidence="1">Uncharacterized protein</fullName>
    </submittedName>
</protein>